<evidence type="ECO:0000313" key="4">
    <source>
        <dbReference type="Proteomes" id="UP001556709"/>
    </source>
</evidence>
<accession>A0ABV3TBT6</accession>
<keyword evidence="3" id="KW-0449">Lipoprotein</keyword>
<dbReference type="CDD" id="cd16329">
    <property type="entry name" value="LolA_like"/>
    <property type="match status" value="1"/>
</dbReference>
<keyword evidence="1" id="KW-0732">Signal</keyword>
<dbReference type="InterPro" id="IPR033399">
    <property type="entry name" value="TP_0789-like"/>
</dbReference>
<dbReference type="RefSeq" id="WP_367958684.1">
    <property type="nucleotide sequence ID" value="NZ_JBAKFK010000002.1"/>
</dbReference>
<dbReference type="Gene3D" id="2.50.20.10">
    <property type="entry name" value="Lipoprotein localisation LolA/LolB/LppX"/>
    <property type="match status" value="1"/>
</dbReference>
<feature type="chain" id="PRO_5047537389" evidence="1">
    <location>
        <begin position="25"/>
        <end position="268"/>
    </location>
</feature>
<evidence type="ECO:0000259" key="2">
    <source>
        <dbReference type="Pfam" id="PF17131"/>
    </source>
</evidence>
<dbReference type="Proteomes" id="UP001556709">
    <property type="component" value="Unassembled WGS sequence"/>
</dbReference>
<comment type="caution">
    <text evidence="3">The sequence shown here is derived from an EMBL/GenBank/DDBJ whole genome shotgun (WGS) entry which is preliminary data.</text>
</comment>
<gene>
    <name evidence="3" type="ORF">V6X73_05040</name>
</gene>
<dbReference type="EMBL" id="JBAKFM010000002">
    <property type="protein sequence ID" value="MEX0469087.1"/>
    <property type="molecule type" value="Genomic_DNA"/>
</dbReference>
<evidence type="ECO:0000256" key="1">
    <source>
        <dbReference type="SAM" id="SignalP"/>
    </source>
</evidence>
<feature type="domain" description="Uncharacterized protein TP-0789" evidence="2">
    <location>
        <begin position="78"/>
        <end position="257"/>
    </location>
</feature>
<organism evidence="3 4">
    <name type="scientific">Spiribacter pallidus</name>
    <dbReference type="NCBI Taxonomy" id="1987936"/>
    <lineage>
        <taxon>Bacteria</taxon>
        <taxon>Pseudomonadati</taxon>
        <taxon>Pseudomonadota</taxon>
        <taxon>Gammaproteobacteria</taxon>
        <taxon>Chromatiales</taxon>
        <taxon>Ectothiorhodospiraceae</taxon>
        <taxon>Spiribacter</taxon>
    </lineage>
</organism>
<proteinExistence type="predicted"/>
<dbReference type="Pfam" id="PF17131">
    <property type="entry name" value="LolA_like"/>
    <property type="match status" value="1"/>
</dbReference>
<evidence type="ECO:0000313" key="3">
    <source>
        <dbReference type="EMBL" id="MEX0469087.1"/>
    </source>
</evidence>
<reference evidence="3 4" key="1">
    <citation type="submission" date="2024-02" db="EMBL/GenBank/DDBJ databases">
        <title>New especies of Spiribacter isolated from saline water.</title>
        <authorList>
            <person name="Leon M.J."/>
            <person name="De La Haba R."/>
            <person name="Sanchez-Porro C."/>
            <person name="Ventosa A."/>
        </authorList>
    </citation>
    <scope>NUCLEOTIDE SEQUENCE [LARGE SCALE GENOMIC DNA]</scope>
    <source>
        <strain evidence="4">ag22IC6-390</strain>
    </source>
</reference>
<name>A0ABV3TBT6_9GAMM</name>
<feature type="signal peptide" evidence="1">
    <location>
        <begin position="1"/>
        <end position="24"/>
    </location>
</feature>
<protein>
    <submittedName>
        <fullName evidence="3">Outer membrane lipoprotein-sorting protein</fullName>
    </submittedName>
</protein>
<sequence length="268" mass="30693">MKKRLVMHLGLVLLALGHASVAVAAMEDARAIVERANVASYYAGDDGRSAARMLIEDGNGNRQQRQFTLLRKDVSDGGDQRYLVVFSRPADIRGTVFRVEKHVGADDDRWLYLPALDLVKRIAAGDKRTSFVGSHFFYEDISGRGLDEDNHRLVETTDAHYIIESTPKAPDEVAFARYRTWIDRESFLPMKTEYQRESGEVYRRMEVTRVETIDGYPTGTEVRMSDLDSGGYTITQFRFSQYDVGLPDDIFSERSLRNPPRRWLRRSE</sequence>
<keyword evidence="4" id="KW-1185">Reference proteome</keyword>